<dbReference type="InterPro" id="IPR002201">
    <property type="entry name" value="Glyco_trans_9"/>
</dbReference>
<dbReference type="GO" id="GO:0005829">
    <property type="term" value="C:cytosol"/>
    <property type="evidence" value="ECO:0007669"/>
    <property type="project" value="TreeGrafter"/>
</dbReference>
<evidence type="ECO:0000256" key="1">
    <source>
        <dbReference type="ARBA" id="ARBA00022676"/>
    </source>
</evidence>
<gene>
    <name evidence="3" type="ordered locus">Dbac_0100</name>
</gene>
<dbReference type="eggNOG" id="COG0859">
    <property type="taxonomic scope" value="Bacteria"/>
</dbReference>
<evidence type="ECO:0000313" key="4">
    <source>
        <dbReference type="Proteomes" id="UP000002216"/>
    </source>
</evidence>
<name>C7LSL5_DESBD</name>
<dbReference type="Gene3D" id="3.40.50.2000">
    <property type="entry name" value="Glycogen Phosphorylase B"/>
    <property type="match status" value="2"/>
</dbReference>
<reference evidence="3 4" key="1">
    <citation type="journal article" date="2009" name="Stand. Genomic Sci.">
        <title>Complete genome sequence of Desulfomicrobium baculatum type strain (X).</title>
        <authorList>
            <person name="Copeland A."/>
            <person name="Spring S."/>
            <person name="Goker M."/>
            <person name="Schneider S."/>
            <person name="Lapidus A."/>
            <person name="Del Rio T.G."/>
            <person name="Tice H."/>
            <person name="Cheng J.F."/>
            <person name="Chen F."/>
            <person name="Nolan M."/>
            <person name="Bruce D."/>
            <person name="Goodwin L."/>
            <person name="Pitluck S."/>
            <person name="Ivanova N."/>
            <person name="Mavrommatis K."/>
            <person name="Ovchinnikova G."/>
            <person name="Pati A."/>
            <person name="Chen A."/>
            <person name="Palaniappan K."/>
            <person name="Land M."/>
            <person name="Hauser L."/>
            <person name="Chang Y.J."/>
            <person name="Jeffries C.C."/>
            <person name="Meincke L."/>
            <person name="Sims D."/>
            <person name="Brettin T."/>
            <person name="Detter J.C."/>
            <person name="Han C."/>
            <person name="Chain P."/>
            <person name="Bristow J."/>
            <person name="Eisen J.A."/>
            <person name="Markowitz V."/>
            <person name="Hugenholtz P."/>
            <person name="Kyrpides N.C."/>
            <person name="Klenk H.P."/>
            <person name="Lucas S."/>
        </authorList>
    </citation>
    <scope>NUCLEOTIDE SEQUENCE [LARGE SCALE GENOMIC DNA]</scope>
    <source>
        <strain evidence="4">DSM 4028 / VKM B-1378 / X</strain>
    </source>
</reference>
<dbReference type="GO" id="GO:0008713">
    <property type="term" value="F:ADP-heptose-lipopolysaccharide heptosyltransferase activity"/>
    <property type="evidence" value="ECO:0007669"/>
    <property type="project" value="TreeGrafter"/>
</dbReference>
<dbReference type="SUPFAM" id="SSF53756">
    <property type="entry name" value="UDP-Glycosyltransferase/glycogen phosphorylase"/>
    <property type="match status" value="1"/>
</dbReference>
<sequence>MKKPILVIQMQRMGDLILSFPLFLWLERAFPGHPVWVMAEPGFARPLARLSPQVRYFGYGQGGDVRSEAFHLVINLSHRAESMALAGSLRCDALVGGYLRDGVTRIKGDWQEYRASLTHNNRHNRFHWADLNALDVIPHGIMDQTRWPAPRQMPPDIRHVGLFLGASEPDKRPSAAFWVGLIAELERRGLVPVLLGGPGERELCREVLRLAARPVASACGSLGLDAFAMYGQSLAAMITPDTGPMHLAAWSGLKVLNLSMGPVHAFETGPYQPGHVVLRSSRDCVGCWRCRFDLPRCHERFKPARVARVLEAMLGCKGNLSGLRLPGLEIFATGRKGGLYDLIPLSAHAKAGQRLSAYWQAFWLHAFGRGSLDDCLAAAGKLRDDHAALVRVMTAGALRFFRMASSASDPELPMREWNRTSLALRPLSGYAAVHLSNHDCSVASRKRVLALAEAHLGFLRQS</sequence>
<dbReference type="KEGG" id="dba:Dbac_0100"/>
<organism evidence="3 4">
    <name type="scientific">Desulfomicrobium baculatum (strain DSM 4028 / VKM B-1378 / X)</name>
    <name type="common">Desulfovibrio baculatus</name>
    <dbReference type="NCBI Taxonomy" id="525897"/>
    <lineage>
        <taxon>Bacteria</taxon>
        <taxon>Pseudomonadati</taxon>
        <taxon>Thermodesulfobacteriota</taxon>
        <taxon>Desulfovibrionia</taxon>
        <taxon>Desulfovibrionales</taxon>
        <taxon>Desulfomicrobiaceae</taxon>
        <taxon>Desulfomicrobium</taxon>
    </lineage>
</organism>
<dbReference type="PANTHER" id="PTHR30160">
    <property type="entry name" value="TETRAACYLDISACCHARIDE 4'-KINASE-RELATED"/>
    <property type="match status" value="1"/>
</dbReference>
<dbReference type="CAZy" id="GT9">
    <property type="family name" value="Glycosyltransferase Family 9"/>
</dbReference>
<dbReference type="RefSeq" id="WP_012805314.1">
    <property type="nucleotide sequence ID" value="NC_013173.1"/>
</dbReference>
<dbReference type="Proteomes" id="UP000002216">
    <property type="component" value="Chromosome"/>
</dbReference>
<keyword evidence="2 3" id="KW-0808">Transferase</keyword>
<protein>
    <submittedName>
        <fullName evidence="3">Glycosyl transferase family 9</fullName>
    </submittedName>
</protein>
<dbReference type="EMBL" id="CP001629">
    <property type="protein sequence ID" value="ACU88229.1"/>
    <property type="molecule type" value="Genomic_DNA"/>
</dbReference>
<evidence type="ECO:0000313" key="3">
    <source>
        <dbReference type="EMBL" id="ACU88229.1"/>
    </source>
</evidence>
<dbReference type="HOGENOM" id="CLU_591503_0_0_7"/>
<dbReference type="AlphaFoldDB" id="C7LSL5"/>
<dbReference type="InterPro" id="IPR051199">
    <property type="entry name" value="LPS_LOS_Heptosyltrfase"/>
</dbReference>
<dbReference type="CDD" id="cd03789">
    <property type="entry name" value="GT9_LPS_heptosyltransferase"/>
    <property type="match status" value="1"/>
</dbReference>
<keyword evidence="1" id="KW-0328">Glycosyltransferase</keyword>
<accession>C7LSL5</accession>
<dbReference type="GO" id="GO:0009244">
    <property type="term" value="P:lipopolysaccharide core region biosynthetic process"/>
    <property type="evidence" value="ECO:0007669"/>
    <property type="project" value="TreeGrafter"/>
</dbReference>
<dbReference type="STRING" id="525897.Dbac_0100"/>
<dbReference type="PANTHER" id="PTHR30160:SF7">
    <property type="entry name" value="ADP-HEPTOSE--LPS HEPTOSYLTRANSFERASE 2"/>
    <property type="match status" value="1"/>
</dbReference>
<keyword evidence="4" id="KW-1185">Reference proteome</keyword>
<evidence type="ECO:0000256" key="2">
    <source>
        <dbReference type="ARBA" id="ARBA00022679"/>
    </source>
</evidence>
<proteinExistence type="predicted"/>
<dbReference type="Pfam" id="PF01075">
    <property type="entry name" value="Glyco_transf_9"/>
    <property type="match status" value="1"/>
</dbReference>